<accession>A0A430AM51</accession>
<keyword evidence="7 9" id="KW-1133">Transmembrane helix</keyword>
<dbReference type="SUPFAM" id="SSF52540">
    <property type="entry name" value="P-loop containing nucleoside triphosphate hydrolases"/>
    <property type="match status" value="1"/>
</dbReference>
<gene>
    <name evidence="12" type="ORF">CBF29_12020</name>
</gene>
<feature type="transmembrane region" description="Helical" evidence="9">
    <location>
        <begin position="158"/>
        <end position="178"/>
    </location>
</feature>
<feature type="transmembrane region" description="Helical" evidence="9">
    <location>
        <begin position="53"/>
        <end position="86"/>
    </location>
</feature>
<proteinExistence type="predicted"/>
<protein>
    <submittedName>
        <fullName evidence="12">ABC transporter</fullName>
    </submittedName>
</protein>
<evidence type="ECO:0000313" key="12">
    <source>
        <dbReference type="EMBL" id="RSU09188.1"/>
    </source>
</evidence>
<evidence type="ECO:0000256" key="9">
    <source>
        <dbReference type="SAM" id="Phobius"/>
    </source>
</evidence>
<dbReference type="Gene3D" id="1.20.1560.10">
    <property type="entry name" value="ABC transporter type 1, transmembrane domain"/>
    <property type="match status" value="1"/>
</dbReference>
<dbReference type="InterPro" id="IPR003439">
    <property type="entry name" value="ABC_transporter-like_ATP-bd"/>
</dbReference>
<evidence type="ECO:0000256" key="8">
    <source>
        <dbReference type="ARBA" id="ARBA00023136"/>
    </source>
</evidence>
<evidence type="ECO:0000256" key="3">
    <source>
        <dbReference type="ARBA" id="ARBA00022475"/>
    </source>
</evidence>
<evidence type="ECO:0000256" key="6">
    <source>
        <dbReference type="ARBA" id="ARBA00022840"/>
    </source>
</evidence>
<dbReference type="GO" id="GO:0016887">
    <property type="term" value="F:ATP hydrolysis activity"/>
    <property type="evidence" value="ECO:0007669"/>
    <property type="project" value="InterPro"/>
</dbReference>
<dbReference type="InterPro" id="IPR036640">
    <property type="entry name" value="ABC1_TM_sf"/>
</dbReference>
<dbReference type="EMBL" id="NGKA01000024">
    <property type="protein sequence ID" value="RSU09188.1"/>
    <property type="molecule type" value="Genomic_DNA"/>
</dbReference>
<dbReference type="InterPro" id="IPR027417">
    <property type="entry name" value="P-loop_NTPase"/>
</dbReference>
<sequence length="578" mass="64080">MLKKILQNVGEYKKESIITPILVASEVAIDMVIPLVMALMIDRGIETGDTQAILRYGVVLFILAIIALVLGGLSGRFAAIASAGFAKNLRDKLFIRIQSFSFSNIDQFSTSSLITRLTTDVTNVQNAYQVSIRLLVRSPLNFVFSLIMAFSINKELSLIYLAVVPFLVIGLGVVIYFAHPIFVKVFRIYDRLNNVVQENLQGIRVVKSYVREKHEESKFKKVSEDIYKSFSRAQSIVAFNGPILQSAIYACMLLISWLGAKLVVSSSLTTGELVSMFTYTMQILMSLNMLSMVFVMMIIARTSAERISQVLDEESDLKNNDAPLYDVPDGSVVFSDVCFSYAGDENKLALKHANMSIESGEVIGIIGGTGSSKTSLVQLIPRLYDVTMGSVKVGGHDVRDYDLKTLRDQVGMVLQKNTLFRGTIKDNLRWGNEEATDEDLIRVCKVSQADDFIQEFPDKCDAMVAQGGNNLSGGQKQRLCIARALLKKPKILILDDSTSAVDTKTDRLIRAGMQKEIPGTTTFIIAQRVTSVEDADRIIVMDKGLINAIGTHEELLSENTIYQEVFDSQRKGFGEENV</sequence>
<feature type="transmembrane region" description="Helical" evidence="9">
    <location>
        <begin position="279"/>
        <end position="300"/>
    </location>
</feature>
<keyword evidence="2" id="KW-0813">Transport</keyword>
<evidence type="ECO:0000313" key="13">
    <source>
        <dbReference type="Proteomes" id="UP000287605"/>
    </source>
</evidence>
<dbReference type="PROSITE" id="PS50893">
    <property type="entry name" value="ABC_TRANSPORTER_2"/>
    <property type="match status" value="1"/>
</dbReference>
<feature type="transmembrane region" description="Helical" evidence="9">
    <location>
        <begin position="236"/>
        <end position="259"/>
    </location>
</feature>
<dbReference type="GO" id="GO:0005524">
    <property type="term" value="F:ATP binding"/>
    <property type="evidence" value="ECO:0007669"/>
    <property type="project" value="UniProtKB-KW"/>
</dbReference>
<dbReference type="SMART" id="SM00382">
    <property type="entry name" value="AAA"/>
    <property type="match status" value="1"/>
</dbReference>
<feature type="transmembrane region" description="Helical" evidence="9">
    <location>
        <begin position="21"/>
        <end position="41"/>
    </location>
</feature>
<dbReference type="Gene3D" id="3.40.50.300">
    <property type="entry name" value="P-loop containing nucleotide triphosphate hydrolases"/>
    <property type="match status" value="1"/>
</dbReference>
<keyword evidence="4 9" id="KW-0812">Transmembrane</keyword>
<dbReference type="GO" id="GO:0015421">
    <property type="term" value="F:ABC-type oligopeptide transporter activity"/>
    <property type="evidence" value="ECO:0007669"/>
    <property type="project" value="TreeGrafter"/>
</dbReference>
<dbReference type="FunFam" id="3.40.50.300:FF:000221">
    <property type="entry name" value="Multidrug ABC transporter ATP-binding protein"/>
    <property type="match status" value="1"/>
</dbReference>
<dbReference type="PANTHER" id="PTHR43394">
    <property type="entry name" value="ATP-DEPENDENT PERMEASE MDL1, MITOCHONDRIAL"/>
    <property type="match status" value="1"/>
</dbReference>
<keyword evidence="8 9" id="KW-0472">Membrane</keyword>
<dbReference type="InterPro" id="IPR003593">
    <property type="entry name" value="AAA+_ATPase"/>
</dbReference>
<dbReference type="InterPro" id="IPR039421">
    <property type="entry name" value="Type_1_exporter"/>
</dbReference>
<dbReference type="InterPro" id="IPR011527">
    <property type="entry name" value="ABC1_TM_dom"/>
</dbReference>
<keyword evidence="3" id="KW-1003">Cell membrane</keyword>
<dbReference type="AlphaFoldDB" id="A0A430AM51"/>
<dbReference type="PANTHER" id="PTHR43394:SF1">
    <property type="entry name" value="ATP-BINDING CASSETTE SUB-FAMILY B MEMBER 10, MITOCHONDRIAL"/>
    <property type="match status" value="1"/>
</dbReference>
<feature type="domain" description="ABC transmembrane type-1" evidence="11">
    <location>
        <begin position="17"/>
        <end position="297"/>
    </location>
</feature>
<dbReference type="GO" id="GO:0005886">
    <property type="term" value="C:plasma membrane"/>
    <property type="evidence" value="ECO:0007669"/>
    <property type="project" value="UniProtKB-SubCell"/>
</dbReference>
<dbReference type="CDD" id="cd18548">
    <property type="entry name" value="ABC_6TM_Tm287_like"/>
    <property type="match status" value="1"/>
</dbReference>
<dbReference type="PROSITE" id="PS50929">
    <property type="entry name" value="ABC_TM1F"/>
    <property type="match status" value="1"/>
</dbReference>
<comment type="caution">
    <text evidence="12">The sequence shown here is derived from an EMBL/GenBank/DDBJ whole genome shotgun (WGS) entry which is preliminary data.</text>
</comment>
<evidence type="ECO:0000256" key="5">
    <source>
        <dbReference type="ARBA" id="ARBA00022741"/>
    </source>
</evidence>
<dbReference type="InterPro" id="IPR017871">
    <property type="entry name" value="ABC_transporter-like_CS"/>
</dbReference>
<evidence type="ECO:0000259" key="11">
    <source>
        <dbReference type="PROSITE" id="PS50929"/>
    </source>
</evidence>
<evidence type="ECO:0000256" key="2">
    <source>
        <dbReference type="ARBA" id="ARBA00022448"/>
    </source>
</evidence>
<evidence type="ECO:0000256" key="7">
    <source>
        <dbReference type="ARBA" id="ARBA00022989"/>
    </source>
</evidence>
<dbReference type="Proteomes" id="UP000287605">
    <property type="component" value="Unassembled WGS sequence"/>
</dbReference>
<evidence type="ECO:0000256" key="4">
    <source>
        <dbReference type="ARBA" id="ARBA00022692"/>
    </source>
</evidence>
<evidence type="ECO:0000259" key="10">
    <source>
        <dbReference type="PROSITE" id="PS50893"/>
    </source>
</evidence>
<dbReference type="OrthoDB" id="9770415at2"/>
<feature type="transmembrane region" description="Helical" evidence="9">
    <location>
        <begin position="134"/>
        <end position="152"/>
    </location>
</feature>
<comment type="subcellular location">
    <subcellularLocation>
        <location evidence="1">Cell membrane</location>
        <topology evidence="1">Multi-pass membrane protein</topology>
    </subcellularLocation>
</comment>
<name>A0A430AM51_9ENTE</name>
<dbReference type="PROSITE" id="PS00211">
    <property type="entry name" value="ABC_TRANSPORTER_1"/>
    <property type="match status" value="1"/>
</dbReference>
<dbReference type="SUPFAM" id="SSF90123">
    <property type="entry name" value="ABC transporter transmembrane region"/>
    <property type="match status" value="1"/>
</dbReference>
<organism evidence="12 13">
    <name type="scientific">Vagococcus elongatus</name>
    <dbReference type="NCBI Taxonomy" id="180344"/>
    <lineage>
        <taxon>Bacteria</taxon>
        <taxon>Bacillati</taxon>
        <taxon>Bacillota</taxon>
        <taxon>Bacilli</taxon>
        <taxon>Lactobacillales</taxon>
        <taxon>Enterococcaceae</taxon>
        <taxon>Vagococcus</taxon>
    </lineage>
</organism>
<keyword evidence="6" id="KW-0067">ATP-binding</keyword>
<dbReference type="RefSeq" id="WP_126809966.1">
    <property type="nucleotide sequence ID" value="NZ_NGKA01000024.1"/>
</dbReference>
<keyword evidence="5" id="KW-0547">Nucleotide-binding</keyword>
<reference evidence="12 13" key="1">
    <citation type="submission" date="2017-05" db="EMBL/GenBank/DDBJ databases">
        <title>Vagococcus spp. assemblies.</title>
        <authorList>
            <person name="Gulvik C.A."/>
        </authorList>
    </citation>
    <scope>NUCLEOTIDE SEQUENCE [LARGE SCALE GENOMIC DNA]</scope>
    <source>
        <strain evidence="12 13">CCUG 51432</strain>
    </source>
</reference>
<keyword evidence="13" id="KW-1185">Reference proteome</keyword>
<evidence type="ECO:0000256" key="1">
    <source>
        <dbReference type="ARBA" id="ARBA00004651"/>
    </source>
</evidence>
<feature type="domain" description="ABC transporter" evidence="10">
    <location>
        <begin position="332"/>
        <end position="568"/>
    </location>
</feature>
<dbReference type="Pfam" id="PF00005">
    <property type="entry name" value="ABC_tran"/>
    <property type="match status" value="1"/>
</dbReference>
<dbReference type="Pfam" id="PF00664">
    <property type="entry name" value="ABC_membrane"/>
    <property type="match status" value="1"/>
</dbReference>